<keyword evidence="5 8" id="KW-0812">Transmembrane</keyword>
<keyword evidence="3" id="KW-0813">Transport</keyword>
<dbReference type="GO" id="GO:0032217">
    <property type="term" value="F:riboflavin transmembrane transporter activity"/>
    <property type="evidence" value="ECO:0007669"/>
    <property type="project" value="InterPro"/>
</dbReference>
<sequence>MKNSSTRKLAIVAVFSALAAIIYLFDFSLPFFPPFIKLDFADLPALIAAFTFGPVTGILIQVIRNALHLFVSNTGGVGELANIVIGGTMVGTAGLIYQHNKTKAGAFKALLAGTIAMTLVAMPLNYYVILPLYSLFMPIDKILALSAKFMPAIHDKFTFILYVTLPFNLLKGTVISLSSWLLYKKLQPALHHLRS</sequence>
<dbReference type="PANTHER" id="PTHR38438:SF1">
    <property type="entry name" value="RIBOFLAVIN TRANSPORTER RIBU"/>
    <property type="match status" value="1"/>
</dbReference>
<dbReference type="PANTHER" id="PTHR38438">
    <property type="entry name" value="RIBOFLAVIN TRANSPORTER RIBU"/>
    <property type="match status" value="1"/>
</dbReference>
<comment type="subcellular location">
    <subcellularLocation>
        <location evidence="1">Cell membrane</location>
        <topology evidence="1">Multi-pass membrane protein</topology>
    </subcellularLocation>
</comment>
<evidence type="ECO:0000256" key="2">
    <source>
        <dbReference type="ARBA" id="ARBA00005540"/>
    </source>
</evidence>
<dbReference type="GO" id="GO:0005886">
    <property type="term" value="C:plasma membrane"/>
    <property type="evidence" value="ECO:0007669"/>
    <property type="project" value="UniProtKB-SubCell"/>
</dbReference>
<protein>
    <submittedName>
        <fullName evidence="9">Riboflavin transporter RibU</fullName>
    </submittedName>
</protein>
<feature type="transmembrane region" description="Helical" evidence="8">
    <location>
        <begin position="109"/>
        <end position="136"/>
    </location>
</feature>
<dbReference type="Gene3D" id="1.10.1760.20">
    <property type="match status" value="1"/>
</dbReference>
<feature type="transmembrane region" description="Helical" evidence="8">
    <location>
        <begin position="45"/>
        <end position="67"/>
    </location>
</feature>
<organism evidence="9">
    <name type="scientific">bioreactor metagenome</name>
    <dbReference type="NCBI Taxonomy" id="1076179"/>
    <lineage>
        <taxon>unclassified sequences</taxon>
        <taxon>metagenomes</taxon>
        <taxon>ecological metagenomes</taxon>
    </lineage>
</organism>
<name>A0A645AHR6_9ZZZZ</name>
<evidence type="ECO:0000256" key="4">
    <source>
        <dbReference type="ARBA" id="ARBA00022475"/>
    </source>
</evidence>
<evidence type="ECO:0000256" key="8">
    <source>
        <dbReference type="SAM" id="Phobius"/>
    </source>
</evidence>
<comment type="similarity">
    <text evidence="2">Belongs to the prokaryotic riboflavin transporter (P-RFT) (TC 2.A.87) family.</text>
</comment>
<evidence type="ECO:0000256" key="7">
    <source>
        <dbReference type="ARBA" id="ARBA00023136"/>
    </source>
</evidence>
<dbReference type="PIRSF" id="PIRSF037778">
    <property type="entry name" value="UCP037778_transp_RibU"/>
    <property type="match status" value="1"/>
</dbReference>
<comment type="caution">
    <text evidence="9">The sequence shown here is derived from an EMBL/GenBank/DDBJ whole genome shotgun (WGS) entry which is preliminary data.</text>
</comment>
<gene>
    <name evidence="9" type="primary">ribU_8</name>
    <name evidence="9" type="ORF">SDC9_99507</name>
</gene>
<feature type="transmembrane region" description="Helical" evidence="8">
    <location>
        <begin position="157"/>
        <end position="183"/>
    </location>
</feature>
<reference evidence="9" key="1">
    <citation type="submission" date="2019-08" db="EMBL/GenBank/DDBJ databases">
        <authorList>
            <person name="Kucharzyk K."/>
            <person name="Murdoch R.W."/>
            <person name="Higgins S."/>
            <person name="Loffler F."/>
        </authorList>
    </citation>
    <scope>NUCLEOTIDE SEQUENCE</scope>
</reference>
<dbReference type="EMBL" id="VSSQ01014009">
    <property type="protein sequence ID" value="MPM52745.1"/>
    <property type="molecule type" value="Genomic_DNA"/>
</dbReference>
<proteinExistence type="inferred from homology"/>
<evidence type="ECO:0000313" key="9">
    <source>
        <dbReference type="EMBL" id="MPM52745.1"/>
    </source>
</evidence>
<dbReference type="InterPro" id="IPR025720">
    <property type="entry name" value="RibU"/>
</dbReference>
<dbReference type="InterPro" id="IPR024529">
    <property type="entry name" value="ECF_trnsprt_substrate-spec"/>
</dbReference>
<accession>A0A645AHR6</accession>
<feature type="transmembrane region" description="Helical" evidence="8">
    <location>
        <begin position="9"/>
        <end position="25"/>
    </location>
</feature>
<feature type="transmembrane region" description="Helical" evidence="8">
    <location>
        <begin position="79"/>
        <end position="97"/>
    </location>
</feature>
<keyword evidence="7 8" id="KW-0472">Membrane</keyword>
<evidence type="ECO:0000256" key="1">
    <source>
        <dbReference type="ARBA" id="ARBA00004651"/>
    </source>
</evidence>
<keyword evidence="6 8" id="KW-1133">Transmembrane helix</keyword>
<evidence type="ECO:0000256" key="5">
    <source>
        <dbReference type="ARBA" id="ARBA00022692"/>
    </source>
</evidence>
<dbReference type="AlphaFoldDB" id="A0A645AHR6"/>
<evidence type="ECO:0000256" key="3">
    <source>
        <dbReference type="ARBA" id="ARBA00022448"/>
    </source>
</evidence>
<evidence type="ECO:0000256" key="6">
    <source>
        <dbReference type="ARBA" id="ARBA00022989"/>
    </source>
</evidence>
<dbReference type="Pfam" id="PF12822">
    <property type="entry name" value="ECF_trnsprt"/>
    <property type="match status" value="1"/>
</dbReference>
<keyword evidence="4" id="KW-1003">Cell membrane</keyword>